<accession>A0AAN8FHD7</accession>
<protein>
    <submittedName>
        <fullName evidence="1">Uncharacterized protein</fullName>
    </submittedName>
</protein>
<name>A0AAN8FHD7_TRICO</name>
<evidence type="ECO:0000313" key="2">
    <source>
        <dbReference type="Proteomes" id="UP001331761"/>
    </source>
</evidence>
<dbReference type="AlphaFoldDB" id="A0AAN8FHD7"/>
<proteinExistence type="predicted"/>
<dbReference type="Proteomes" id="UP001331761">
    <property type="component" value="Unassembled WGS sequence"/>
</dbReference>
<reference evidence="1 2" key="1">
    <citation type="submission" date="2019-10" db="EMBL/GenBank/DDBJ databases">
        <title>Assembly and Annotation for the nematode Trichostrongylus colubriformis.</title>
        <authorList>
            <person name="Martin J."/>
        </authorList>
    </citation>
    <scope>NUCLEOTIDE SEQUENCE [LARGE SCALE GENOMIC DNA]</scope>
    <source>
        <strain evidence="1">G859</strain>
        <tissue evidence="1">Whole worm</tissue>
    </source>
</reference>
<gene>
    <name evidence="1" type="ORF">GCK32_000012</name>
</gene>
<sequence>MQTDPLSAALAERHTKLRPLPTISRTPLLLQFTPFGPPVVPSCCYSFLRFMSIPVIFPCFVSSLLEQSTIICF</sequence>
<comment type="caution">
    <text evidence="1">The sequence shown here is derived from an EMBL/GenBank/DDBJ whole genome shotgun (WGS) entry which is preliminary data.</text>
</comment>
<keyword evidence="2" id="KW-1185">Reference proteome</keyword>
<organism evidence="1 2">
    <name type="scientific">Trichostrongylus colubriformis</name>
    <name type="common">Black scour worm</name>
    <dbReference type="NCBI Taxonomy" id="6319"/>
    <lineage>
        <taxon>Eukaryota</taxon>
        <taxon>Metazoa</taxon>
        <taxon>Ecdysozoa</taxon>
        <taxon>Nematoda</taxon>
        <taxon>Chromadorea</taxon>
        <taxon>Rhabditida</taxon>
        <taxon>Rhabditina</taxon>
        <taxon>Rhabditomorpha</taxon>
        <taxon>Strongyloidea</taxon>
        <taxon>Trichostrongylidae</taxon>
        <taxon>Trichostrongylus</taxon>
    </lineage>
</organism>
<evidence type="ECO:0000313" key="1">
    <source>
        <dbReference type="EMBL" id="KAK5979911.1"/>
    </source>
</evidence>
<dbReference type="EMBL" id="WIXE01007861">
    <property type="protein sequence ID" value="KAK5979911.1"/>
    <property type="molecule type" value="Genomic_DNA"/>
</dbReference>